<name>A0A843TQL5_COLES</name>
<sequence>VSFIFLRTCVNDIPCKASARSEEAESRQARYQDNGFERCGPSHPAPSRFGSHRLKALAGSPFPSFGIPPLSFFPQRRRGFPSHLLQRFGSWWRRRLVQSVERHRGSEEEAAVRGEGLLWRFTHLCLGSVYTNSKQVDTSPRFQKTQLPEMGQQVDTSLGQVDTSSGSTLDPVSSRLVCRNGTAGRHWFRAGRHTPAESQKREFFCTRGWLRFRGFDLGFRAHAPQSTLWTYGAINTHVPCTPKAREPIHFLKNLFGG</sequence>
<organism evidence="1 2">
    <name type="scientific">Colocasia esculenta</name>
    <name type="common">Wild taro</name>
    <name type="synonym">Arum esculentum</name>
    <dbReference type="NCBI Taxonomy" id="4460"/>
    <lineage>
        <taxon>Eukaryota</taxon>
        <taxon>Viridiplantae</taxon>
        <taxon>Streptophyta</taxon>
        <taxon>Embryophyta</taxon>
        <taxon>Tracheophyta</taxon>
        <taxon>Spermatophyta</taxon>
        <taxon>Magnoliopsida</taxon>
        <taxon>Liliopsida</taxon>
        <taxon>Araceae</taxon>
        <taxon>Aroideae</taxon>
        <taxon>Colocasieae</taxon>
        <taxon>Colocasia</taxon>
    </lineage>
</organism>
<proteinExistence type="predicted"/>
<gene>
    <name evidence="1" type="ORF">Taro_004603</name>
</gene>
<dbReference type="AlphaFoldDB" id="A0A843TQL5"/>
<evidence type="ECO:0000313" key="1">
    <source>
        <dbReference type="EMBL" id="MQL72287.1"/>
    </source>
</evidence>
<feature type="non-terminal residue" evidence="1">
    <location>
        <position position="257"/>
    </location>
</feature>
<reference evidence="1" key="1">
    <citation type="submission" date="2017-07" db="EMBL/GenBank/DDBJ databases">
        <title>Taro Niue Genome Assembly and Annotation.</title>
        <authorList>
            <person name="Atibalentja N."/>
            <person name="Keating K."/>
            <person name="Fields C.J."/>
        </authorList>
    </citation>
    <scope>NUCLEOTIDE SEQUENCE</scope>
    <source>
        <strain evidence="1">Niue_2</strain>
        <tissue evidence="1">Leaf</tissue>
    </source>
</reference>
<comment type="caution">
    <text evidence="1">The sequence shown here is derived from an EMBL/GenBank/DDBJ whole genome shotgun (WGS) entry which is preliminary data.</text>
</comment>
<protein>
    <submittedName>
        <fullName evidence="1">Uncharacterized protein</fullName>
    </submittedName>
</protein>
<keyword evidence="2" id="KW-1185">Reference proteome</keyword>
<dbReference type="Proteomes" id="UP000652761">
    <property type="component" value="Unassembled WGS sequence"/>
</dbReference>
<dbReference type="EMBL" id="NMUH01000125">
    <property type="protein sequence ID" value="MQL72287.1"/>
    <property type="molecule type" value="Genomic_DNA"/>
</dbReference>
<evidence type="ECO:0000313" key="2">
    <source>
        <dbReference type="Proteomes" id="UP000652761"/>
    </source>
</evidence>
<feature type="non-terminal residue" evidence="1">
    <location>
        <position position="1"/>
    </location>
</feature>
<accession>A0A843TQL5</accession>